<dbReference type="InterPro" id="IPR045864">
    <property type="entry name" value="aa-tRNA-synth_II/BPL/LPL"/>
</dbReference>
<feature type="domain" description="BPL/LPL catalytic" evidence="3">
    <location>
        <begin position="10"/>
        <end position="183"/>
    </location>
</feature>
<accession>A0A3R7MT90</accession>
<organism evidence="4 5">
    <name type="scientific">Trypanosoma conorhini</name>
    <dbReference type="NCBI Taxonomy" id="83891"/>
    <lineage>
        <taxon>Eukaryota</taxon>
        <taxon>Discoba</taxon>
        <taxon>Euglenozoa</taxon>
        <taxon>Kinetoplastea</taxon>
        <taxon>Metakinetoplastina</taxon>
        <taxon>Trypanosomatida</taxon>
        <taxon>Trypanosomatidae</taxon>
        <taxon>Trypanosoma</taxon>
    </lineage>
</organism>
<dbReference type="PANTHER" id="PTHR12835">
    <property type="entry name" value="BIOTIN PROTEIN LIGASE"/>
    <property type="match status" value="1"/>
</dbReference>
<dbReference type="Proteomes" id="UP000284403">
    <property type="component" value="Unassembled WGS sequence"/>
</dbReference>
<comment type="caution">
    <text evidence="4">The sequence shown here is derived from an EMBL/GenBank/DDBJ whole genome shotgun (WGS) entry which is preliminary data.</text>
</comment>
<dbReference type="GeneID" id="40323913"/>
<keyword evidence="2 4" id="KW-0436">Ligase</keyword>
<dbReference type="GO" id="GO:0004077">
    <property type="term" value="F:biotin--[biotin carboxyl-carrier protein] ligase activity"/>
    <property type="evidence" value="ECO:0007669"/>
    <property type="project" value="UniProtKB-EC"/>
</dbReference>
<evidence type="ECO:0000256" key="1">
    <source>
        <dbReference type="ARBA" id="ARBA00009934"/>
    </source>
</evidence>
<dbReference type="EC" id="6.3.4.15" evidence="4"/>
<dbReference type="AlphaFoldDB" id="A0A3R7MT90"/>
<keyword evidence="5" id="KW-1185">Reference proteome</keyword>
<dbReference type="Gene3D" id="3.30.930.10">
    <property type="entry name" value="Bira Bifunctional Protein, Domain 2"/>
    <property type="match status" value="1"/>
</dbReference>
<dbReference type="InterPro" id="IPR004408">
    <property type="entry name" value="Biotin_CoA_COase_ligase"/>
</dbReference>
<dbReference type="PANTHER" id="PTHR12835:SF5">
    <property type="entry name" value="BIOTIN--PROTEIN LIGASE"/>
    <property type="match status" value="1"/>
</dbReference>
<evidence type="ECO:0000313" key="5">
    <source>
        <dbReference type="Proteomes" id="UP000284403"/>
    </source>
</evidence>
<evidence type="ECO:0000313" key="4">
    <source>
        <dbReference type="EMBL" id="RNE94873.1"/>
    </source>
</evidence>
<sequence>MLGGAPPNIHHVGDVPSTMEAAREMLAAAKGAPFAVLAESQSKGRGTGGRVWTSPKGNLYFTLCIPEASVRPEITPVLPLVTGLVCREAIKSIVKGADVHVKWPNDIIYDSKKLGGSIVEAEGNYLLIGIGMNVELAPPVTDSGRDTTTVNDIAAAVGQPKVTPVQLAEAVWKQYFEVLSDTTLSRKVIVMNFEAAMDKSLILHRRTPTGRDPEPLRAVRLNEWGHLTVLKSDGTEETLLTEYLF</sequence>
<proteinExistence type="inferred from homology"/>
<evidence type="ECO:0000256" key="2">
    <source>
        <dbReference type="ARBA" id="ARBA00022598"/>
    </source>
</evidence>
<name>A0A3R7MT90_9TRYP</name>
<protein>
    <submittedName>
        <fullName evidence="4">Biotin/lipoate protein ligase</fullName>
        <ecNumber evidence="4">6.3.4.15</ecNumber>
    </submittedName>
</protein>
<reference evidence="4 5" key="1">
    <citation type="journal article" date="2018" name="BMC Genomics">
        <title>Genomic comparison of Trypanosoma conorhini and Trypanosoma rangeli to Trypanosoma cruzi strains of high and low virulence.</title>
        <authorList>
            <person name="Bradwell K.R."/>
            <person name="Koparde V.N."/>
            <person name="Matveyev A.V."/>
            <person name="Serrano M.G."/>
            <person name="Alves J.M."/>
            <person name="Parikh H."/>
            <person name="Huang B."/>
            <person name="Lee V."/>
            <person name="Espinosa-Alvarez O."/>
            <person name="Ortiz P.A."/>
            <person name="Costa-Martins A.G."/>
            <person name="Teixeira M.M."/>
            <person name="Buck G.A."/>
        </authorList>
    </citation>
    <scope>NUCLEOTIDE SEQUENCE [LARGE SCALE GENOMIC DNA]</scope>
    <source>
        <strain evidence="4 5">025E</strain>
    </source>
</reference>
<dbReference type="Pfam" id="PF03099">
    <property type="entry name" value="BPL_LplA_LipB"/>
    <property type="match status" value="1"/>
</dbReference>
<dbReference type="RefSeq" id="XP_029222827.1">
    <property type="nucleotide sequence ID" value="XM_029377080.1"/>
</dbReference>
<dbReference type="InterPro" id="IPR004143">
    <property type="entry name" value="BPL_LPL_catalytic"/>
</dbReference>
<gene>
    <name evidence="4" type="ORF">Tco025E_10302</name>
</gene>
<evidence type="ECO:0000259" key="3">
    <source>
        <dbReference type="PROSITE" id="PS51733"/>
    </source>
</evidence>
<dbReference type="NCBIfam" id="TIGR00121">
    <property type="entry name" value="birA_ligase"/>
    <property type="match status" value="1"/>
</dbReference>
<dbReference type="CDD" id="cd16442">
    <property type="entry name" value="BPL"/>
    <property type="match status" value="1"/>
</dbReference>
<dbReference type="GO" id="GO:0005737">
    <property type="term" value="C:cytoplasm"/>
    <property type="evidence" value="ECO:0007669"/>
    <property type="project" value="TreeGrafter"/>
</dbReference>
<dbReference type="PROSITE" id="PS51733">
    <property type="entry name" value="BPL_LPL_CATALYTIC"/>
    <property type="match status" value="1"/>
</dbReference>
<dbReference type="OrthoDB" id="10250105at2759"/>
<comment type="similarity">
    <text evidence="1">Belongs to the biotin--protein ligase family.</text>
</comment>
<dbReference type="EMBL" id="MKKU01001608">
    <property type="protein sequence ID" value="RNE94873.1"/>
    <property type="molecule type" value="Genomic_DNA"/>
</dbReference>
<dbReference type="SUPFAM" id="SSF55681">
    <property type="entry name" value="Class II aaRS and biotin synthetases"/>
    <property type="match status" value="1"/>
</dbReference>